<evidence type="ECO:0000259" key="8">
    <source>
        <dbReference type="PROSITE" id="PS50975"/>
    </source>
</evidence>
<evidence type="ECO:0000256" key="5">
    <source>
        <dbReference type="ARBA" id="ARBA00060888"/>
    </source>
</evidence>
<dbReference type="SUPFAM" id="SSF51735">
    <property type="entry name" value="NAD(P)-binding Rossmann-fold domains"/>
    <property type="match status" value="1"/>
</dbReference>
<dbReference type="InterPro" id="IPR051538">
    <property type="entry name" value="Acyl-CoA_Synth/Transferase"/>
</dbReference>
<dbReference type="GO" id="GO:0005524">
    <property type="term" value="F:ATP binding"/>
    <property type="evidence" value="ECO:0007669"/>
    <property type="project" value="UniProtKB-UniRule"/>
</dbReference>
<evidence type="ECO:0000313" key="9">
    <source>
        <dbReference type="EMBL" id="MCB4823757.1"/>
    </source>
</evidence>
<dbReference type="InterPro" id="IPR043938">
    <property type="entry name" value="Ligase_CoA_dom"/>
</dbReference>
<sequence>MQQHRSTGDASGRPGPEPLRDPATLRRLLSPRSIAVIGVSAEPTRFGGRTVTNLVNFAGPVWGVNPKYAGQALHGRPCVASLDDIPDSPDCVLIALPREQLLPAVEACIRKRAGGIIAYASGYGETGLPERIAEEAALRDRCREAGLPLVGVNCLGIVDHVLKAGVTFMPEYPRLVAPAGGVAITSQSGALGYALMQAAERGFSVCHMTTAGNATDLDVCDLAAYQLSMPECRAVALAVEGLRDGRRLMLLGEAARKAGKPIVALKLGRGEAGAAAAVSHTGSLAGSAAAWSAAFRRAGMVEVEDFDALLETAGLFAKAPPPKARGVAIITPSGGAGIMAADQAEALGLSMPQPRPETEKVLRAAIPDFGAPRNPCDLTAQVASNPASYDACMEAMLSDPQYGCAVIPVVYSHHATTQLRMEALRPYATKFGKPLLIAWIPEQLEGPGAFAADSVPELVLFRSMRRLMKAVQLWQDHYAQREEGAVAKPAGLAGALAALPAGDAVLTEADAKALFARVGVPVVEERRAATPEAAAEAAAALGFPVVLKLDSPDIAHKTEVGGVKLNLGDAAAVRAAFAGIMASAKQHAPQARLEGVLVQRMSRKGVELILGGRQDGQFGPMVLVGTGGVQAELWKDVALDIAPVSPARAERMLRSLKGFPLLDGFRGAPRADVAAVAQAVSAFSVLLAEAGARIQEAEVNPLIAGDWGCLAVDGLVRCGADPQA</sequence>
<dbReference type="Gene3D" id="3.30.470.20">
    <property type="entry name" value="ATP-grasp fold, B domain"/>
    <property type="match status" value="1"/>
</dbReference>
<dbReference type="SUPFAM" id="SSF56059">
    <property type="entry name" value="Glutathione synthetase ATP-binding domain-like"/>
    <property type="match status" value="1"/>
</dbReference>
<comment type="caution">
    <text evidence="9">The sequence shown here is derived from an EMBL/GenBank/DDBJ whole genome shotgun (WGS) entry which is preliminary data.</text>
</comment>
<evidence type="ECO:0000256" key="2">
    <source>
        <dbReference type="ARBA" id="ARBA00022598"/>
    </source>
</evidence>
<keyword evidence="10" id="KW-1185">Reference proteome</keyword>
<dbReference type="InterPro" id="IPR003781">
    <property type="entry name" value="CoA-bd"/>
</dbReference>
<protein>
    <submittedName>
        <fullName evidence="9">Acetate--CoA ligase family protein</fullName>
    </submittedName>
</protein>
<dbReference type="PROSITE" id="PS50975">
    <property type="entry name" value="ATP_GRASP"/>
    <property type="match status" value="1"/>
</dbReference>
<dbReference type="EMBL" id="JAJAQI010000031">
    <property type="protein sequence ID" value="MCB4823757.1"/>
    <property type="molecule type" value="Genomic_DNA"/>
</dbReference>
<reference evidence="9" key="1">
    <citation type="submission" date="2021-10" db="EMBL/GenBank/DDBJ databases">
        <title>Roseicella aerolatum sp. nov., isolated from aerosols of e-waste dismantling site.</title>
        <authorList>
            <person name="Qin T."/>
        </authorList>
    </citation>
    <scope>NUCLEOTIDE SEQUENCE</scope>
    <source>
        <strain evidence="9">GB24</strain>
    </source>
</reference>
<keyword evidence="3 6" id="KW-0547">Nucleotide-binding</keyword>
<dbReference type="RefSeq" id="WP_226610851.1">
    <property type="nucleotide sequence ID" value="NZ_JAJAQI010000031.1"/>
</dbReference>
<dbReference type="SUPFAM" id="SSF52210">
    <property type="entry name" value="Succinyl-CoA synthetase domains"/>
    <property type="match status" value="2"/>
</dbReference>
<dbReference type="PANTHER" id="PTHR43334">
    <property type="entry name" value="ACETATE--COA LIGASE [ADP-FORMING]"/>
    <property type="match status" value="1"/>
</dbReference>
<proteinExistence type="inferred from homology"/>
<dbReference type="InterPro" id="IPR011761">
    <property type="entry name" value="ATP-grasp"/>
</dbReference>
<dbReference type="InterPro" id="IPR032875">
    <property type="entry name" value="Succ_CoA_lig_flav_dom"/>
</dbReference>
<comment type="similarity">
    <text evidence="5">In the N-terminal section; belongs to the acetate CoA ligase alpha subunit family.</text>
</comment>
<dbReference type="InterPro" id="IPR016102">
    <property type="entry name" value="Succinyl-CoA_synth-like"/>
</dbReference>
<dbReference type="Pfam" id="PF19045">
    <property type="entry name" value="Ligase_CoA_2"/>
    <property type="match status" value="1"/>
</dbReference>
<accession>A0A9X1IFX6</accession>
<dbReference type="Proteomes" id="UP001139311">
    <property type="component" value="Unassembled WGS sequence"/>
</dbReference>
<keyword evidence="4 6" id="KW-0067">ATP-binding</keyword>
<dbReference type="Pfam" id="PF13380">
    <property type="entry name" value="CoA_binding_2"/>
    <property type="match status" value="1"/>
</dbReference>
<dbReference type="PANTHER" id="PTHR43334:SF1">
    <property type="entry name" value="3-HYDROXYPROPIONATE--COA LIGASE [ADP-FORMING]"/>
    <property type="match status" value="1"/>
</dbReference>
<feature type="region of interest" description="Disordered" evidence="7">
    <location>
        <begin position="1"/>
        <end position="23"/>
    </location>
</feature>
<evidence type="ECO:0000256" key="1">
    <source>
        <dbReference type="ARBA" id="ARBA00022532"/>
    </source>
</evidence>
<evidence type="ECO:0000256" key="7">
    <source>
        <dbReference type="SAM" id="MobiDB-lite"/>
    </source>
</evidence>
<dbReference type="InterPro" id="IPR013815">
    <property type="entry name" value="ATP_grasp_subdomain_1"/>
</dbReference>
<keyword evidence="2 9" id="KW-0436">Ligase</keyword>
<dbReference type="AlphaFoldDB" id="A0A9X1IFX6"/>
<name>A0A9X1IFX6_9PROT</name>
<dbReference type="Pfam" id="PF13549">
    <property type="entry name" value="ATP-grasp_5"/>
    <property type="match status" value="1"/>
</dbReference>
<keyword evidence="1" id="KW-0816">Tricarboxylic acid cycle</keyword>
<dbReference type="Gene3D" id="3.40.50.720">
    <property type="entry name" value="NAD(P)-binding Rossmann-like Domain"/>
    <property type="match status" value="1"/>
</dbReference>
<dbReference type="GO" id="GO:0006099">
    <property type="term" value="P:tricarboxylic acid cycle"/>
    <property type="evidence" value="ECO:0007669"/>
    <property type="project" value="UniProtKB-KW"/>
</dbReference>
<dbReference type="SMART" id="SM00881">
    <property type="entry name" value="CoA_binding"/>
    <property type="match status" value="1"/>
</dbReference>
<dbReference type="Pfam" id="PF13607">
    <property type="entry name" value="Succ_CoA_lig"/>
    <property type="match status" value="1"/>
</dbReference>
<gene>
    <name evidence="9" type="ORF">LHA35_18670</name>
</gene>
<dbReference type="GO" id="GO:0046872">
    <property type="term" value="F:metal ion binding"/>
    <property type="evidence" value="ECO:0007669"/>
    <property type="project" value="InterPro"/>
</dbReference>
<evidence type="ECO:0000256" key="6">
    <source>
        <dbReference type="PROSITE-ProRule" id="PRU00409"/>
    </source>
</evidence>
<feature type="domain" description="ATP-grasp" evidence="8">
    <location>
        <begin position="512"/>
        <end position="548"/>
    </location>
</feature>
<dbReference type="Gene3D" id="3.30.1490.20">
    <property type="entry name" value="ATP-grasp fold, A domain"/>
    <property type="match status" value="1"/>
</dbReference>
<evidence type="ECO:0000256" key="3">
    <source>
        <dbReference type="ARBA" id="ARBA00022741"/>
    </source>
</evidence>
<dbReference type="InterPro" id="IPR036291">
    <property type="entry name" value="NAD(P)-bd_dom_sf"/>
</dbReference>
<dbReference type="Gene3D" id="3.40.50.261">
    <property type="entry name" value="Succinyl-CoA synthetase domains"/>
    <property type="match status" value="2"/>
</dbReference>
<evidence type="ECO:0000256" key="4">
    <source>
        <dbReference type="ARBA" id="ARBA00022840"/>
    </source>
</evidence>
<evidence type="ECO:0000313" key="10">
    <source>
        <dbReference type="Proteomes" id="UP001139311"/>
    </source>
</evidence>
<organism evidence="9 10">
    <name type="scientific">Roseicella aerolata</name>
    <dbReference type="NCBI Taxonomy" id="2883479"/>
    <lineage>
        <taxon>Bacteria</taxon>
        <taxon>Pseudomonadati</taxon>
        <taxon>Pseudomonadota</taxon>
        <taxon>Alphaproteobacteria</taxon>
        <taxon>Acetobacterales</taxon>
        <taxon>Roseomonadaceae</taxon>
        <taxon>Roseicella</taxon>
    </lineage>
</organism>
<dbReference type="FunFam" id="3.30.1490.20:FF:000020">
    <property type="entry name" value="Protein lysine acetyltransferase"/>
    <property type="match status" value="1"/>
</dbReference>
<dbReference type="GO" id="GO:0043758">
    <property type="term" value="F:acetate-CoA ligase (ADP-forming) activity"/>
    <property type="evidence" value="ECO:0007669"/>
    <property type="project" value="InterPro"/>
</dbReference>